<organism evidence="2 3">
    <name type="scientific">Glutamicibacter soli</name>
    <dbReference type="NCBI Taxonomy" id="453836"/>
    <lineage>
        <taxon>Bacteria</taxon>
        <taxon>Bacillati</taxon>
        <taxon>Actinomycetota</taxon>
        <taxon>Actinomycetes</taxon>
        <taxon>Micrococcales</taxon>
        <taxon>Micrococcaceae</taxon>
        <taxon>Glutamicibacter</taxon>
    </lineage>
</organism>
<feature type="transmembrane region" description="Helical" evidence="1">
    <location>
        <begin position="12"/>
        <end position="32"/>
    </location>
</feature>
<evidence type="ECO:0000313" key="3">
    <source>
        <dbReference type="Proteomes" id="UP000252167"/>
    </source>
</evidence>
<feature type="transmembrane region" description="Helical" evidence="1">
    <location>
        <begin position="79"/>
        <end position="97"/>
    </location>
</feature>
<dbReference type="AlphaFoldDB" id="A0A365Y9L4"/>
<protein>
    <submittedName>
        <fullName evidence="2">Uncharacterized protein</fullName>
    </submittedName>
</protein>
<evidence type="ECO:0000256" key="1">
    <source>
        <dbReference type="SAM" id="Phobius"/>
    </source>
</evidence>
<dbReference type="Proteomes" id="UP000252167">
    <property type="component" value="Unassembled WGS sequence"/>
</dbReference>
<feature type="transmembrane region" description="Helical" evidence="1">
    <location>
        <begin position="52"/>
        <end position="72"/>
    </location>
</feature>
<keyword evidence="3" id="KW-1185">Reference proteome</keyword>
<keyword evidence="1" id="KW-0472">Membrane</keyword>
<comment type="caution">
    <text evidence="2">The sequence shown here is derived from an EMBL/GenBank/DDBJ whole genome shotgun (WGS) entry which is preliminary data.</text>
</comment>
<evidence type="ECO:0000313" key="2">
    <source>
        <dbReference type="EMBL" id="RBL99384.1"/>
    </source>
</evidence>
<keyword evidence="1" id="KW-0812">Transmembrane</keyword>
<sequence length="137" mass="14865">MSNEETKIPRPSSVIAVAALVMFEALAVLAYAVNYAIHLTSDGAVNIGGRLFMLALCLFLAIWQGSVAINFFRGRAYTRAPIIVWQLFQLILSVSFFQSDMPIVISAAVLSIIVAGTTVVLLFAPKTTQFLGDRPSQ</sequence>
<proteinExistence type="predicted"/>
<accession>A0A365Y9L4</accession>
<dbReference type="RefSeq" id="WP_113607907.1">
    <property type="nucleotide sequence ID" value="NZ_JBNBOD010000002.1"/>
</dbReference>
<reference evidence="2 3" key="1">
    <citation type="submission" date="2018-01" db="EMBL/GenBank/DDBJ databases">
        <title>Glutamicibacter soli strain NHPC-3 Whole genome sequence and assembly.</title>
        <authorList>
            <person name="Choudhury P."/>
            <person name="Gupta D."/>
            <person name="Sengupta K."/>
            <person name="Jawed A."/>
            <person name="Sultana N."/>
            <person name="Saha P."/>
        </authorList>
    </citation>
    <scope>NUCLEOTIDE SEQUENCE [LARGE SCALE GENOMIC DNA]</scope>
    <source>
        <strain evidence="2 3">NHPC-3</strain>
    </source>
</reference>
<feature type="transmembrane region" description="Helical" evidence="1">
    <location>
        <begin position="103"/>
        <end position="124"/>
    </location>
</feature>
<keyword evidence="1" id="KW-1133">Transmembrane helix</keyword>
<dbReference type="EMBL" id="POAF01000008">
    <property type="protein sequence ID" value="RBL99384.1"/>
    <property type="molecule type" value="Genomic_DNA"/>
</dbReference>
<name>A0A365Y9L4_9MICC</name>
<gene>
    <name evidence="2" type="ORF">C1H84_15495</name>
</gene>